<accession>A0A1R1ETZ2</accession>
<keyword evidence="6" id="KW-1185">Reference proteome</keyword>
<dbReference type="PROSITE" id="PS00941">
    <property type="entry name" value="CARBOXYLESTERASE_B_2"/>
    <property type="match status" value="1"/>
</dbReference>
<evidence type="ECO:0000313" key="5">
    <source>
        <dbReference type="EMBL" id="OMF55277.1"/>
    </source>
</evidence>
<dbReference type="Pfam" id="PF00135">
    <property type="entry name" value="COesterase"/>
    <property type="match status" value="1"/>
</dbReference>
<dbReference type="Gene3D" id="3.40.50.1820">
    <property type="entry name" value="alpha/beta hydrolase"/>
    <property type="match status" value="1"/>
</dbReference>
<feature type="domain" description="Carboxylesterase type B" evidence="4">
    <location>
        <begin position="2"/>
        <end position="462"/>
    </location>
</feature>
<dbReference type="PANTHER" id="PTHR11559">
    <property type="entry name" value="CARBOXYLESTERASE"/>
    <property type="match status" value="1"/>
</dbReference>
<organism evidence="5 6">
    <name type="scientific">Paenibacillus rhizosphaerae</name>
    <dbReference type="NCBI Taxonomy" id="297318"/>
    <lineage>
        <taxon>Bacteria</taxon>
        <taxon>Bacillati</taxon>
        <taxon>Bacillota</taxon>
        <taxon>Bacilli</taxon>
        <taxon>Bacillales</taxon>
        <taxon>Paenibacillaceae</taxon>
        <taxon>Paenibacillus</taxon>
    </lineage>
</organism>
<dbReference type="EMBL" id="MRTP01000002">
    <property type="protein sequence ID" value="OMF55277.1"/>
    <property type="molecule type" value="Genomic_DNA"/>
</dbReference>
<protein>
    <recommendedName>
        <fullName evidence="3">Carboxylic ester hydrolase</fullName>
        <ecNumber evidence="3">3.1.1.-</ecNumber>
    </recommendedName>
</protein>
<gene>
    <name evidence="5" type="ORF">BK138_11285</name>
</gene>
<dbReference type="InterPro" id="IPR019826">
    <property type="entry name" value="Carboxylesterase_B_AS"/>
</dbReference>
<evidence type="ECO:0000256" key="3">
    <source>
        <dbReference type="RuleBase" id="RU361235"/>
    </source>
</evidence>
<evidence type="ECO:0000313" key="6">
    <source>
        <dbReference type="Proteomes" id="UP000187172"/>
    </source>
</evidence>
<dbReference type="GO" id="GO:0016787">
    <property type="term" value="F:hydrolase activity"/>
    <property type="evidence" value="ECO:0007669"/>
    <property type="project" value="UniProtKB-KW"/>
</dbReference>
<dbReference type="EC" id="3.1.1.-" evidence="3"/>
<evidence type="ECO:0000256" key="1">
    <source>
        <dbReference type="ARBA" id="ARBA00005964"/>
    </source>
</evidence>
<sequence>MIVQTASGKVSGVPLQGAYVFRGIPYAAPPTGKRRFQPPAPPQPWPGVRKCDHFGPLAPQQTDPSVGAARIQSEDCLYLNVWTRGCEKESMPVLVYIHGGGFVSGTGADCDGLRHAAEDGIVYVSVNYRLGALGFLYLGEVLGEEYAASGNNGLLDIAAALQWVQRNISAFGGDPARVTVIGNSAGAKCTASLYATEAARGLFHRAVAQSGATQAIRDRRTANVTTLRILEELGLSGADPSQLLELPFEQLIAAQSAVGSDTSRSLHMFGPVADGRVIPLDPLAGIAASSGLPPLLIGTNENEASIFIRDDSMLHSPGMEPLDRFFGSHAPAVWDAYQHYAEGMSPADAWCTTLTEHLYTIGAVQFAQALASSGTPVWMYRLRAGGALGATHGYEGSLIHWDPEAQPPAALAAGDPYAVPAEQYPLARSMREACVTFIRSGDPNVDALPAWPVYGTKPAIMVLDTASRVADDLPEPAGIGVPHQVWRVDR</sequence>
<dbReference type="RefSeq" id="WP_076169670.1">
    <property type="nucleotide sequence ID" value="NZ_MRTP01000002.1"/>
</dbReference>
<dbReference type="Proteomes" id="UP000187172">
    <property type="component" value="Unassembled WGS sequence"/>
</dbReference>
<dbReference type="InterPro" id="IPR050309">
    <property type="entry name" value="Type-B_Carboxylest/Lipase"/>
</dbReference>
<dbReference type="PROSITE" id="PS00122">
    <property type="entry name" value="CARBOXYLESTERASE_B_1"/>
    <property type="match status" value="1"/>
</dbReference>
<evidence type="ECO:0000256" key="2">
    <source>
        <dbReference type="ARBA" id="ARBA00022801"/>
    </source>
</evidence>
<comment type="similarity">
    <text evidence="1 3">Belongs to the type-B carboxylesterase/lipase family.</text>
</comment>
<reference evidence="5 6" key="1">
    <citation type="submission" date="2016-11" db="EMBL/GenBank/DDBJ databases">
        <title>Paenibacillus species isolates.</title>
        <authorList>
            <person name="Beno S.M."/>
        </authorList>
    </citation>
    <scope>NUCLEOTIDE SEQUENCE [LARGE SCALE GENOMIC DNA]</scope>
    <source>
        <strain evidence="5 6">FSL R5-0378</strain>
    </source>
</reference>
<dbReference type="InterPro" id="IPR029058">
    <property type="entry name" value="AB_hydrolase_fold"/>
</dbReference>
<evidence type="ECO:0000259" key="4">
    <source>
        <dbReference type="Pfam" id="PF00135"/>
    </source>
</evidence>
<dbReference type="SUPFAM" id="SSF53474">
    <property type="entry name" value="alpha/beta-Hydrolases"/>
    <property type="match status" value="1"/>
</dbReference>
<proteinExistence type="inferred from homology"/>
<dbReference type="AlphaFoldDB" id="A0A1R1ETZ2"/>
<comment type="caution">
    <text evidence="5">The sequence shown here is derived from an EMBL/GenBank/DDBJ whole genome shotgun (WGS) entry which is preliminary data.</text>
</comment>
<dbReference type="InterPro" id="IPR002018">
    <property type="entry name" value="CarbesteraseB"/>
</dbReference>
<dbReference type="STRING" id="297318.BK138_11285"/>
<keyword evidence="2 3" id="KW-0378">Hydrolase</keyword>
<name>A0A1R1ETZ2_9BACL</name>
<dbReference type="InterPro" id="IPR019819">
    <property type="entry name" value="Carboxylesterase_B_CS"/>
</dbReference>